<dbReference type="Pfam" id="PF04464">
    <property type="entry name" value="Glyphos_transf"/>
    <property type="match status" value="1"/>
</dbReference>
<sequence length="964" mass="113817">MKKLVVYGSFSSMNEVDEIVTHCRDEYKKIIIAYHIKSMIQADIENSHGIDLVLKYKNLSDLAIFETEDFQIRSLNELLYEKYDFKISIVIPVYNTEQYIEETLESIIKQNMNLEDIQIILVNDGSTDNSEAILTKYRNRYPNNIYYINKQNEGVSIARNTGLKYVRGKYVNFLDSDDKWGLTTLKHVYNYFEMNPTLNVISARLRFFDNIVGEHPLNFKYENKVNKVVDLKQDYDHIQMNVASVFFRTSAIKGVTFDTTLKYGEDAKFVYNVIKQTFKIGLMSYTQGCYWYRKRRDESSAIDKALSNPTFYSPTIEKFHNYLINDNRDNNIPKYVQMMILYDLQYRLSYQNITLSTLNSKQLEKYTNQIIQLLKRMDDDVISNAHLKQINAVYQIAILSVKYEGTNLNIKHENGEYKIYSNQIFIKNVSDMYLKTEYLYEKNKLLKCGYSLPNINMNIDVIPVAIINKEEIVRPVQESIITSQKFLNKNISYNKFYRFDISLNDDIKQIELKYLVNHSSLEKINQVSKTSHTNFSNTRIPFKQYANRTLRIEDNKKILNIKKKRFIIWKNILGLLKNKKTRKSAIYKIIGIINKKRSNDKVWLFVDRLDKAGDNAEALFDFVVKNKPDVKAYFLIYPSSPDFAKLREKYGDKIVAFNSKRHHILMFKTNKLFTSHSEAYLFNPFGGINGKFIRELLDFEFIFLQHGVIQNDLSTLLHKRNKPIDYFITSAEAEKREIIEKYGFSEQEVILSGLSRFDLLSHNKKSTEQVITVMPTWRPHLLEVSDKQFVASHFYKSIYAFLTHPKIQQIAKHKNNKINLCLHPRMQDRFSKFFKHITYINIPNHFSYKDIISNTNLLITDVSSIAFDIAYLRKPIIYYQFDIDEIYTYSVYTPGYFNYVQNGFGPVTYDVTSLVKEVVKVRKNNFKMSKFYLRRSAMFFKYHDQNNRQRTIKLISEQSLRYKA</sequence>
<dbReference type="Gene3D" id="3.40.50.12580">
    <property type="match status" value="1"/>
</dbReference>
<comment type="caution">
    <text evidence="3">The sequence shown here is derived from an EMBL/GenBank/DDBJ whole genome shotgun (WGS) entry which is preliminary data.</text>
</comment>
<evidence type="ECO:0000313" key="3">
    <source>
        <dbReference type="EMBL" id="MDG0847092.1"/>
    </source>
</evidence>
<reference evidence="3" key="1">
    <citation type="submission" date="2022-05" db="EMBL/GenBank/DDBJ databases">
        <title>Comparative genomics of Staphylococcus equorum isolates.</title>
        <authorList>
            <person name="Luelf R.H."/>
        </authorList>
    </citation>
    <scope>NUCLEOTIDE SEQUENCE</scope>
    <source>
        <strain evidence="3">TMW 2.2497</strain>
    </source>
</reference>
<dbReference type="InterPro" id="IPR029044">
    <property type="entry name" value="Nucleotide-diphossugar_trans"/>
</dbReference>
<feature type="domain" description="Glycosyltransferase 2-like" evidence="2">
    <location>
        <begin position="88"/>
        <end position="244"/>
    </location>
</feature>
<keyword evidence="4" id="KW-1185">Reference proteome</keyword>
<organism evidence="3 4">
    <name type="scientific">Staphylococcus equorum</name>
    <dbReference type="NCBI Taxonomy" id="246432"/>
    <lineage>
        <taxon>Bacteria</taxon>
        <taxon>Bacillati</taxon>
        <taxon>Bacillota</taxon>
        <taxon>Bacilli</taxon>
        <taxon>Bacillales</taxon>
        <taxon>Staphylococcaceae</taxon>
        <taxon>Staphylococcus</taxon>
    </lineage>
</organism>
<dbReference type="RefSeq" id="WP_277583563.1">
    <property type="nucleotide sequence ID" value="NZ_JAMBPY010000010.1"/>
</dbReference>
<dbReference type="GO" id="GO:0016758">
    <property type="term" value="F:hexosyltransferase activity"/>
    <property type="evidence" value="ECO:0007669"/>
    <property type="project" value="UniProtKB-ARBA"/>
</dbReference>
<gene>
    <name evidence="3" type="ORF">M4L89_12720</name>
</gene>
<dbReference type="AlphaFoldDB" id="A0A9X4R1E1"/>
<accession>A0A9X4R1E1</accession>
<evidence type="ECO:0000313" key="4">
    <source>
        <dbReference type="Proteomes" id="UP001152422"/>
    </source>
</evidence>
<evidence type="ECO:0000256" key="1">
    <source>
        <dbReference type="ARBA" id="ARBA00006739"/>
    </source>
</evidence>
<protein>
    <submittedName>
        <fullName evidence="3">Bifunctional glycosyltransferase family 2 protein/CDP-glycerol:glycerophosphate glycerophosphotransferase</fullName>
    </submittedName>
</protein>
<dbReference type="PANTHER" id="PTHR22916:SF3">
    <property type="entry name" value="UDP-GLCNAC:BETAGAL BETA-1,3-N-ACETYLGLUCOSAMINYLTRANSFERASE-LIKE PROTEIN 1"/>
    <property type="match status" value="1"/>
</dbReference>
<dbReference type="CDD" id="cd00761">
    <property type="entry name" value="Glyco_tranf_GTA_type"/>
    <property type="match status" value="1"/>
</dbReference>
<dbReference type="InterPro" id="IPR007554">
    <property type="entry name" value="Glycerophosphate_synth"/>
</dbReference>
<dbReference type="GO" id="GO:0047355">
    <property type="term" value="F:CDP-glycerol glycerophosphotransferase activity"/>
    <property type="evidence" value="ECO:0007669"/>
    <property type="project" value="InterPro"/>
</dbReference>
<name>A0A9X4R1E1_9STAP</name>
<dbReference type="Gene3D" id="3.90.550.10">
    <property type="entry name" value="Spore Coat Polysaccharide Biosynthesis Protein SpsA, Chain A"/>
    <property type="match status" value="1"/>
</dbReference>
<dbReference type="GO" id="GO:0016020">
    <property type="term" value="C:membrane"/>
    <property type="evidence" value="ECO:0007669"/>
    <property type="project" value="InterPro"/>
</dbReference>
<dbReference type="SUPFAM" id="SSF53756">
    <property type="entry name" value="UDP-Glycosyltransferase/glycogen phosphorylase"/>
    <property type="match status" value="1"/>
</dbReference>
<dbReference type="InterPro" id="IPR043148">
    <property type="entry name" value="TagF_C"/>
</dbReference>
<dbReference type="EMBL" id="JAMBQA010000009">
    <property type="protein sequence ID" value="MDG0847092.1"/>
    <property type="molecule type" value="Genomic_DNA"/>
</dbReference>
<evidence type="ECO:0000259" key="2">
    <source>
        <dbReference type="Pfam" id="PF00535"/>
    </source>
</evidence>
<proteinExistence type="inferred from homology"/>
<dbReference type="InterPro" id="IPR001173">
    <property type="entry name" value="Glyco_trans_2-like"/>
</dbReference>
<dbReference type="SUPFAM" id="SSF53448">
    <property type="entry name" value="Nucleotide-diphospho-sugar transferases"/>
    <property type="match status" value="1"/>
</dbReference>
<comment type="similarity">
    <text evidence="1">Belongs to the glycosyltransferase 2 family.</text>
</comment>
<dbReference type="Pfam" id="PF00535">
    <property type="entry name" value="Glycos_transf_2"/>
    <property type="match status" value="1"/>
</dbReference>
<dbReference type="PANTHER" id="PTHR22916">
    <property type="entry name" value="GLYCOSYLTRANSFERASE"/>
    <property type="match status" value="1"/>
</dbReference>
<dbReference type="Proteomes" id="UP001152422">
    <property type="component" value="Unassembled WGS sequence"/>
</dbReference>